<evidence type="ECO:0000313" key="2">
    <source>
        <dbReference type="EMBL" id="KDN83358.1"/>
    </source>
</evidence>
<dbReference type="Proteomes" id="UP000027178">
    <property type="component" value="Unassembled WGS sequence"/>
</dbReference>
<dbReference type="eggNOG" id="ENOG50320CD">
    <property type="taxonomic scope" value="Bacteria"/>
</dbReference>
<gene>
    <name evidence="2" type="ORF">KCH_48400</name>
</gene>
<dbReference type="AlphaFoldDB" id="A0A066YP80"/>
<keyword evidence="1" id="KW-0812">Transmembrane</keyword>
<dbReference type="EMBL" id="JNBY01000095">
    <property type="protein sequence ID" value="KDN83358.1"/>
    <property type="molecule type" value="Genomic_DNA"/>
</dbReference>
<dbReference type="PATRIC" id="fig|1348663.4.peg.4675"/>
<dbReference type="OrthoDB" id="3873556at2"/>
<feature type="transmembrane region" description="Helical" evidence="1">
    <location>
        <begin position="6"/>
        <end position="25"/>
    </location>
</feature>
<feature type="transmembrane region" description="Helical" evidence="1">
    <location>
        <begin position="32"/>
        <end position="52"/>
    </location>
</feature>
<organism evidence="2 3">
    <name type="scientific">Kitasatospora cheerisanensis KCTC 2395</name>
    <dbReference type="NCBI Taxonomy" id="1348663"/>
    <lineage>
        <taxon>Bacteria</taxon>
        <taxon>Bacillati</taxon>
        <taxon>Actinomycetota</taxon>
        <taxon>Actinomycetes</taxon>
        <taxon>Kitasatosporales</taxon>
        <taxon>Streptomycetaceae</taxon>
        <taxon>Kitasatospora</taxon>
    </lineage>
</organism>
<sequence>MWETIAFVMIGLAVGFGALLARPALYARSRALPVGTALVSAVLAGKLTHYVMDGHAPAVQLAVSGVVAVLLVSVPARPDLAPRRRGGRHRHA</sequence>
<comment type="caution">
    <text evidence="2">The sequence shown here is derived from an EMBL/GenBank/DDBJ whole genome shotgun (WGS) entry which is preliminary data.</text>
</comment>
<keyword evidence="1" id="KW-0472">Membrane</keyword>
<dbReference type="RefSeq" id="WP_035865693.1">
    <property type="nucleotide sequence ID" value="NZ_KK853997.1"/>
</dbReference>
<dbReference type="HOGENOM" id="CLU_2423036_0_0_11"/>
<protein>
    <submittedName>
        <fullName evidence="2">Uncharacterized protein</fullName>
    </submittedName>
</protein>
<keyword evidence="1" id="KW-1133">Transmembrane helix</keyword>
<proteinExistence type="predicted"/>
<evidence type="ECO:0000256" key="1">
    <source>
        <dbReference type="SAM" id="Phobius"/>
    </source>
</evidence>
<keyword evidence="3" id="KW-1185">Reference proteome</keyword>
<reference evidence="2 3" key="1">
    <citation type="submission" date="2014-05" db="EMBL/GenBank/DDBJ databases">
        <title>Draft Genome Sequence of Kitasatospora cheerisanensis KCTC 2395.</title>
        <authorList>
            <person name="Nam D.H."/>
        </authorList>
    </citation>
    <scope>NUCLEOTIDE SEQUENCE [LARGE SCALE GENOMIC DNA]</scope>
    <source>
        <strain evidence="2 3">KCTC 2395</strain>
    </source>
</reference>
<accession>A0A066YP80</accession>
<evidence type="ECO:0000313" key="3">
    <source>
        <dbReference type="Proteomes" id="UP000027178"/>
    </source>
</evidence>
<feature type="transmembrane region" description="Helical" evidence="1">
    <location>
        <begin position="58"/>
        <end position="76"/>
    </location>
</feature>
<name>A0A066YP80_9ACTN</name>